<dbReference type="EMBL" id="JAZHXI010000007">
    <property type="protein sequence ID" value="KAL2069452.1"/>
    <property type="molecule type" value="Genomic_DNA"/>
</dbReference>
<keyword evidence="1" id="KW-1133">Transmembrane helix</keyword>
<keyword evidence="2" id="KW-0732">Signal</keyword>
<name>A0ABR4CIY6_9HELO</name>
<feature type="transmembrane region" description="Helical" evidence="1">
    <location>
        <begin position="114"/>
        <end position="136"/>
    </location>
</feature>
<sequence>MRIWLFILGLATLACAMSYDSPDDYEQLQDLEQEQLRHFSSAAARCNDDTLSPGFLPPTWASRPESPDSPDQKPITTPEHEPYCPACDCKCDQAVCCTNYFMKSFIYSLPSRGWFWAAGVFVFVLYLPKLIADWFITMTTVIRLWRDGIVPRPTSGPAMRDDKQ</sequence>
<evidence type="ECO:0000313" key="3">
    <source>
        <dbReference type="EMBL" id="KAL2069452.1"/>
    </source>
</evidence>
<keyword evidence="4" id="KW-1185">Reference proteome</keyword>
<organism evidence="3 4">
    <name type="scientific">Oculimacula yallundae</name>
    <dbReference type="NCBI Taxonomy" id="86028"/>
    <lineage>
        <taxon>Eukaryota</taxon>
        <taxon>Fungi</taxon>
        <taxon>Dikarya</taxon>
        <taxon>Ascomycota</taxon>
        <taxon>Pezizomycotina</taxon>
        <taxon>Leotiomycetes</taxon>
        <taxon>Helotiales</taxon>
        <taxon>Ploettnerulaceae</taxon>
        <taxon>Oculimacula</taxon>
    </lineage>
</organism>
<dbReference type="PROSITE" id="PS51257">
    <property type="entry name" value="PROKAR_LIPOPROTEIN"/>
    <property type="match status" value="1"/>
</dbReference>
<accession>A0ABR4CIY6</accession>
<evidence type="ECO:0000256" key="1">
    <source>
        <dbReference type="SAM" id="Phobius"/>
    </source>
</evidence>
<evidence type="ECO:0000256" key="2">
    <source>
        <dbReference type="SAM" id="SignalP"/>
    </source>
</evidence>
<gene>
    <name evidence="3" type="ORF">VTL71DRAFT_14131</name>
</gene>
<keyword evidence="1" id="KW-0812">Transmembrane</keyword>
<feature type="signal peptide" evidence="2">
    <location>
        <begin position="1"/>
        <end position="16"/>
    </location>
</feature>
<dbReference type="Proteomes" id="UP001595075">
    <property type="component" value="Unassembled WGS sequence"/>
</dbReference>
<protein>
    <submittedName>
        <fullName evidence="3">Uncharacterized protein</fullName>
    </submittedName>
</protein>
<keyword evidence="1" id="KW-0472">Membrane</keyword>
<reference evidence="3 4" key="1">
    <citation type="journal article" date="2024" name="Commun. Biol.">
        <title>Comparative genomic analysis of thermophilic fungi reveals convergent evolutionary adaptations and gene losses.</title>
        <authorList>
            <person name="Steindorff A.S."/>
            <person name="Aguilar-Pontes M.V."/>
            <person name="Robinson A.J."/>
            <person name="Andreopoulos B."/>
            <person name="LaButti K."/>
            <person name="Kuo A."/>
            <person name="Mondo S."/>
            <person name="Riley R."/>
            <person name="Otillar R."/>
            <person name="Haridas S."/>
            <person name="Lipzen A."/>
            <person name="Grimwood J."/>
            <person name="Schmutz J."/>
            <person name="Clum A."/>
            <person name="Reid I.D."/>
            <person name="Moisan M.C."/>
            <person name="Butler G."/>
            <person name="Nguyen T.T.M."/>
            <person name="Dewar K."/>
            <person name="Conant G."/>
            <person name="Drula E."/>
            <person name="Henrissat B."/>
            <person name="Hansel C."/>
            <person name="Singer S."/>
            <person name="Hutchinson M.I."/>
            <person name="de Vries R.P."/>
            <person name="Natvig D.O."/>
            <person name="Powell A.J."/>
            <person name="Tsang A."/>
            <person name="Grigoriev I.V."/>
        </authorList>
    </citation>
    <scope>NUCLEOTIDE SEQUENCE [LARGE SCALE GENOMIC DNA]</scope>
    <source>
        <strain evidence="3 4">CBS 494.80</strain>
    </source>
</reference>
<comment type="caution">
    <text evidence="3">The sequence shown here is derived from an EMBL/GenBank/DDBJ whole genome shotgun (WGS) entry which is preliminary data.</text>
</comment>
<proteinExistence type="predicted"/>
<evidence type="ECO:0000313" key="4">
    <source>
        <dbReference type="Proteomes" id="UP001595075"/>
    </source>
</evidence>
<feature type="chain" id="PRO_5046855660" evidence="2">
    <location>
        <begin position="17"/>
        <end position="164"/>
    </location>
</feature>